<dbReference type="RefSeq" id="WP_065543455.1">
    <property type="nucleotide sequence ID" value="NZ_CP015405.2"/>
</dbReference>
<proteinExistence type="predicted"/>
<dbReference type="OrthoDB" id="9778918at2"/>
<name>A0A1C7ICB1_9FIRM</name>
<evidence type="ECO:0000313" key="1">
    <source>
        <dbReference type="EMBL" id="ANU77326.1"/>
    </source>
</evidence>
<gene>
    <name evidence="1" type="ORF">A4V09_17190</name>
</gene>
<protein>
    <submittedName>
        <fullName evidence="1">Type I-C CRISPR-associated protein Cas8c/Csd1</fullName>
    </submittedName>
</protein>
<dbReference type="STRING" id="1796616.A4V09_17190"/>
<dbReference type="KEGG" id="byl:A4V09_17190"/>
<accession>A0A1C7ICB1</accession>
<dbReference type="CDD" id="cd09757">
    <property type="entry name" value="Cas8c_I-C"/>
    <property type="match status" value="1"/>
</dbReference>
<dbReference type="NCBIfam" id="TIGR01863">
    <property type="entry name" value="cas_Csd1"/>
    <property type="match status" value="1"/>
</dbReference>
<dbReference type="Proteomes" id="UP000092574">
    <property type="component" value="Chromosome"/>
</dbReference>
<evidence type="ECO:0000313" key="2">
    <source>
        <dbReference type="Proteomes" id="UP000092574"/>
    </source>
</evidence>
<organism evidence="1 2">
    <name type="scientific">Blautia pseudococcoides</name>
    <dbReference type="NCBI Taxonomy" id="1796616"/>
    <lineage>
        <taxon>Bacteria</taxon>
        <taxon>Bacillati</taxon>
        <taxon>Bacillota</taxon>
        <taxon>Clostridia</taxon>
        <taxon>Lachnospirales</taxon>
        <taxon>Lachnospiraceae</taxon>
        <taxon>Blautia</taxon>
    </lineage>
</organism>
<dbReference type="Pfam" id="PF09709">
    <property type="entry name" value="Cas_Csd1"/>
    <property type="match status" value="1"/>
</dbReference>
<reference evidence="1" key="1">
    <citation type="submission" date="2017-04" db="EMBL/GenBank/DDBJ databases">
        <title>Complete Genome Sequences of Twelve Strains of a Stable Defined Moderately Diverse Mouse Microbiota 2 (sDMDMm2).</title>
        <authorList>
            <person name="Uchimura Y."/>
            <person name="Wyss M."/>
            <person name="Brugiroux S."/>
            <person name="Limenitakis J.P."/>
            <person name="Stecher B."/>
            <person name="McCoy K.D."/>
            <person name="Macpherson A.J."/>
        </authorList>
    </citation>
    <scope>NUCLEOTIDE SEQUENCE</scope>
    <source>
        <strain evidence="1">YL58</strain>
    </source>
</reference>
<dbReference type="EMBL" id="CP015405">
    <property type="protein sequence ID" value="ANU77326.1"/>
    <property type="molecule type" value="Genomic_DNA"/>
</dbReference>
<dbReference type="AlphaFoldDB" id="A0A1C7ICB1"/>
<sequence length="598" mass="66952">MILQSLVEYYEALEKKGKITRPGWCKAKISFALDISETGDLLDVIPLKIEKQRGKKTVMEPRQMEVPEMVTRSSGVSANFLCDNSGYFLGIDNKGKPKRSKECFAAAKNKHLEILEGIEGTTARAVRSFFGSWNPDSAAEHAAIKDSLDEIISGGNLIFCVNGDWAQDEHEIREAWENCRGNAEWENEGICLVTGQKTEISRIHGLIKGVPGAQSSGAALVSFNAPAFESYGKEQSYNAPVGTYAAYAYTTALNHLLADRSHTSQIGDTTVVYWAEDGNEKYQNLFGGAVEPSVDNQDIIDGVFRSLEAGKPTAVDEVEESLSLEQKFYILGLAPNAARIAVRFFYQDSFGNVLRHLKEHYDRMGIVRPAADEMRYMGIWRMLQETVNKKSRDKKPVSNMAGSVYRAVISGGQYPASLFLGVMGRIRAEQDDKDSHIRKITKGRAAIIKAYLIRNGYDKKEEITVSLNEDSRNVAYTLGREFAVLEAIQEEANPGINTTIKDKYFNSACATPAAIFPVLFKLKNSHIRKISNRGKVVYFEKLLGELQDRIPVTEGQMVPCPRRLSLEEQGMFILGYYHQNQKRYEKKVKEEEQDVRGN</sequence>
<dbReference type="InterPro" id="IPR010144">
    <property type="entry name" value="CRISPR-assoc_prot_Csd1-typ"/>
</dbReference>
<keyword evidence="2" id="KW-1185">Reference proteome</keyword>